<reference evidence="1 2" key="1">
    <citation type="journal article" date="2024" name="Nat. Commun.">
        <title>Phylogenomics reveals the evolutionary origins of lichenization in chlorophyte algae.</title>
        <authorList>
            <person name="Puginier C."/>
            <person name="Libourel C."/>
            <person name="Otte J."/>
            <person name="Skaloud P."/>
            <person name="Haon M."/>
            <person name="Grisel S."/>
            <person name="Petersen M."/>
            <person name="Berrin J.G."/>
            <person name="Delaux P.M."/>
            <person name="Dal Grande F."/>
            <person name="Keller J."/>
        </authorList>
    </citation>
    <scope>NUCLEOTIDE SEQUENCE [LARGE SCALE GENOMIC DNA]</scope>
    <source>
        <strain evidence="1 2">SAG 216-7</strain>
    </source>
</reference>
<organism evidence="1 2">
    <name type="scientific">Coccomyxa subellipsoidea</name>
    <dbReference type="NCBI Taxonomy" id="248742"/>
    <lineage>
        <taxon>Eukaryota</taxon>
        <taxon>Viridiplantae</taxon>
        <taxon>Chlorophyta</taxon>
        <taxon>core chlorophytes</taxon>
        <taxon>Trebouxiophyceae</taxon>
        <taxon>Trebouxiophyceae incertae sedis</taxon>
        <taxon>Coccomyxaceae</taxon>
        <taxon>Coccomyxa</taxon>
    </lineage>
</organism>
<sequence length="304" mass="34601">MVLKSEKEQRLLNASKTFDSGLSRFNLSAWDEILASNVVLHKDGITLFDDLHGRNVVKGYFQAYIDRYHYEHVPIAGAVDEPSHIAFSFHVDKDVTPKKGAYQGQHAAGEAKPTNTLGIFYLHFNHEERVREIFFLRQLSHDEAARKLKTIPDYSKMSIDDALKYRGSADQSEERAQKHDHVASIYNHIWATGDVSQADQIFAKDVSTYNLIYGGEKEGLESFKSMVSGIFKEYEVKDNKSTVAVSAGNKAFIFWRITGVYQSEWTQNFGLSLLVFNTADKIQEVLTFMTPFSSMRHQLLKGEE</sequence>
<evidence type="ECO:0008006" key="3">
    <source>
        <dbReference type="Google" id="ProtNLM"/>
    </source>
</evidence>
<dbReference type="Gene3D" id="3.10.450.50">
    <property type="match status" value="1"/>
</dbReference>
<dbReference type="SUPFAM" id="SSF54427">
    <property type="entry name" value="NTF2-like"/>
    <property type="match status" value="1"/>
</dbReference>
<dbReference type="Proteomes" id="UP001491310">
    <property type="component" value="Unassembled WGS sequence"/>
</dbReference>
<gene>
    <name evidence="1" type="ORF">WJX75_004166</name>
</gene>
<accession>A0ABR2Z3G4</accession>
<keyword evidence="2" id="KW-1185">Reference proteome</keyword>
<name>A0ABR2Z3G4_9CHLO</name>
<evidence type="ECO:0000313" key="1">
    <source>
        <dbReference type="EMBL" id="KAK9918447.1"/>
    </source>
</evidence>
<dbReference type="EMBL" id="JALJOT010000001">
    <property type="protein sequence ID" value="KAK9918447.1"/>
    <property type="molecule type" value="Genomic_DNA"/>
</dbReference>
<comment type="caution">
    <text evidence="1">The sequence shown here is derived from an EMBL/GenBank/DDBJ whole genome shotgun (WGS) entry which is preliminary data.</text>
</comment>
<evidence type="ECO:0000313" key="2">
    <source>
        <dbReference type="Proteomes" id="UP001491310"/>
    </source>
</evidence>
<protein>
    <recommendedName>
        <fullName evidence="3">SnoaL-like domain-containing protein</fullName>
    </recommendedName>
</protein>
<dbReference type="InterPro" id="IPR032710">
    <property type="entry name" value="NTF2-like_dom_sf"/>
</dbReference>
<proteinExistence type="predicted"/>